<feature type="transmembrane region" description="Helical" evidence="7">
    <location>
        <begin position="281"/>
        <end position="305"/>
    </location>
</feature>
<feature type="transmembrane region" description="Helical" evidence="7">
    <location>
        <begin position="372"/>
        <end position="394"/>
    </location>
</feature>
<feature type="domain" description="ABC3 transporter permease C-terminal" evidence="8">
    <location>
        <begin position="290"/>
        <end position="393"/>
    </location>
</feature>
<evidence type="ECO:0000256" key="2">
    <source>
        <dbReference type="ARBA" id="ARBA00005236"/>
    </source>
</evidence>
<dbReference type="InterPro" id="IPR025857">
    <property type="entry name" value="MacB_PCD"/>
</dbReference>
<accession>A0ABN1QTD1</accession>
<feature type="transmembrane region" description="Helical" evidence="7">
    <location>
        <begin position="455"/>
        <end position="484"/>
    </location>
</feature>
<keyword evidence="3" id="KW-1003">Cell membrane</keyword>
<sequence length="886" mass="90907">MIGLWLRGLIRHRGGRLLAIAVGVSLSVALIAALGAFLTASKATMTTRAASSVAIDWQVEVQTGGDAAAVLEATRTAAGVGAAEAVAFGRSTGFEATIAGSTQTTGPGVVLGLPADYRSTFPGEIRTLTGGSDGVLLAQQTAANLHAAPGDSISIGRPGSTPVAVRVAGIIDLPQADSLFQKVGAPPQSQPSAPPDNVVLLPRQQFGQVFGPVIASDPEAVKTQIHVRRTAVLPPDPAGAFTQVVAAAHNLEATLAGAGLVGNNLGAALDAARGDASYAQILFLFLGVPGALLAALLTAALAGSGATRRRREQALLRVRGLAARQVTRLAALEAALVGVAGGVLGLVIAAIVGQVSFGAASFGANGGAAAGWFAIAFAAGLLGAAATVLIPAVRDLRTAMISQARQQIGQNRSPLWMRCGVDFILLAIALLVFRASSNNNYSLVLAPEGVPTISVSYWAFFGPALLWVGGALLLWRIAALVLTYGRRPLTRLVRPLIGTLATSTAAGMSRQGRPLIRSVVLLALAASFAVSTATFNATYRQQAEVDALLTNGADVTVTESPGVVVGPEAGNQLAATAGVRKVEPIQHRFAYVGSDLQDLYGVRPSTIAAATALQDAYFVGGTARQLMDTLANRPDSILVSDETVKDFQLAPGDLLRLRLQDSRTKAFREVPFHYAGIVKEFPTAPHDSFFVANAEYVAKATGSNAVGAFLLDTGGTGQQQVGAALRQQLGASAKVTDLTQSRSQVGSSLTSVDLAGLTRFELAFAVLIAAGAGGLVLALGLAERRRAFAIAAVLGAGRRQLRGLVLSEAVVVTIGGLVGGALIAWALTGMLVKVLTGVFDPPPSVIAVPWPYLSLTVVVALVAILGGALISARGSTRPPVEELREL</sequence>
<evidence type="ECO:0000256" key="6">
    <source>
        <dbReference type="ARBA" id="ARBA00023136"/>
    </source>
</evidence>
<protein>
    <recommendedName>
        <fullName evidence="12">ABC transport system permease protein</fullName>
    </recommendedName>
</protein>
<evidence type="ECO:0000256" key="1">
    <source>
        <dbReference type="ARBA" id="ARBA00004651"/>
    </source>
</evidence>
<dbReference type="EMBL" id="BAAAHK010000009">
    <property type="protein sequence ID" value="GAA0947118.1"/>
    <property type="molecule type" value="Genomic_DNA"/>
</dbReference>
<reference evidence="10 11" key="1">
    <citation type="journal article" date="2019" name="Int. J. Syst. Evol. Microbiol.">
        <title>The Global Catalogue of Microorganisms (GCM) 10K type strain sequencing project: providing services to taxonomists for standard genome sequencing and annotation.</title>
        <authorList>
            <consortium name="The Broad Institute Genomics Platform"/>
            <consortium name="The Broad Institute Genome Sequencing Center for Infectious Disease"/>
            <person name="Wu L."/>
            <person name="Ma J."/>
        </authorList>
    </citation>
    <scope>NUCLEOTIDE SEQUENCE [LARGE SCALE GENOMIC DNA]</scope>
    <source>
        <strain evidence="10 11">JCM 10977</strain>
    </source>
</reference>
<keyword evidence="4 7" id="KW-0812">Transmembrane</keyword>
<feature type="domain" description="MacB-like periplasmic core" evidence="9">
    <location>
        <begin position="21"/>
        <end position="210"/>
    </location>
</feature>
<dbReference type="InterPro" id="IPR051447">
    <property type="entry name" value="Lipoprotein-release_system"/>
</dbReference>
<gene>
    <name evidence="10" type="ORF">GCM10009554_43700</name>
</gene>
<keyword evidence="6 7" id="KW-0472">Membrane</keyword>
<dbReference type="InterPro" id="IPR003838">
    <property type="entry name" value="ABC3_permease_C"/>
</dbReference>
<feature type="domain" description="ABC3 transporter permease C-terminal" evidence="8">
    <location>
        <begin position="762"/>
        <end position="876"/>
    </location>
</feature>
<evidence type="ECO:0000313" key="10">
    <source>
        <dbReference type="EMBL" id="GAA0947118.1"/>
    </source>
</evidence>
<dbReference type="Pfam" id="PF02687">
    <property type="entry name" value="FtsX"/>
    <property type="match status" value="2"/>
</dbReference>
<feature type="transmembrane region" description="Helical" evidence="7">
    <location>
        <begin position="415"/>
        <end position="435"/>
    </location>
</feature>
<keyword evidence="11" id="KW-1185">Reference proteome</keyword>
<evidence type="ECO:0000256" key="7">
    <source>
        <dbReference type="SAM" id="Phobius"/>
    </source>
</evidence>
<dbReference type="Pfam" id="PF12704">
    <property type="entry name" value="MacB_PCD"/>
    <property type="match status" value="1"/>
</dbReference>
<feature type="transmembrane region" description="Helical" evidence="7">
    <location>
        <begin position="803"/>
        <end position="827"/>
    </location>
</feature>
<evidence type="ECO:0000259" key="8">
    <source>
        <dbReference type="Pfam" id="PF02687"/>
    </source>
</evidence>
<dbReference type="PANTHER" id="PTHR30489">
    <property type="entry name" value="LIPOPROTEIN-RELEASING SYSTEM TRANSMEMBRANE PROTEIN LOLE"/>
    <property type="match status" value="1"/>
</dbReference>
<comment type="caution">
    <text evidence="10">The sequence shown here is derived from an EMBL/GenBank/DDBJ whole genome shotgun (WGS) entry which is preliminary data.</text>
</comment>
<dbReference type="Proteomes" id="UP001500542">
    <property type="component" value="Unassembled WGS sequence"/>
</dbReference>
<evidence type="ECO:0000256" key="5">
    <source>
        <dbReference type="ARBA" id="ARBA00022989"/>
    </source>
</evidence>
<evidence type="ECO:0000256" key="3">
    <source>
        <dbReference type="ARBA" id="ARBA00022475"/>
    </source>
</evidence>
<proteinExistence type="inferred from homology"/>
<keyword evidence="5 7" id="KW-1133">Transmembrane helix</keyword>
<feature type="transmembrane region" description="Helical" evidence="7">
    <location>
        <begin position="847"/>
        <end position="870"/>
    </location>
</feature>
<feature type="transmembrane region" description="Helical" evidence="7">
    <location>
        <begin position="17"/>
        <end position="38"/>
    </location>
</feature>
<dbReference type="PANTHER" id="PTHR30489:SF0">
    <property type="entry name" value="LIPOPROTEIN-RELEASING SYSTEM TRANSMEMBRANE PROTEIN LOLE"/>
    <property type="match status" value="1"/>
</dbReference>
<evidence type="ECO:0000313" key="11">
    <source>
        <dbReference type="Proteomes" id="UP001500542"/>
    </source>
</evidence>
<comment type="similarity">
    <text evidence="2">Belongs to the ABC-4 integral membrane protein family. LolC/E subfamily.</text>
</comment>
<evidence type="ECO:0000259" key="9">
    <source>
        <dbReference type="Pfam" id="PF12704"/>
    </source>
</evidence>
<evidence type="ECO:0008006" key="12">
    <source>
        <dbReference type="Google" id="ProtNLM"/>
    </source>
</evidence>
<feature type="transmembrane region" description="Helical" evidence="7">
    <location>
        <begin position="762"/>
        <end position="782"/>
    </location>
</feature>
<organism evidence="10 11">
    <name type="scientific">Kribbella koreensis</name>
    <dbReference type="NCBI Taxonomy" id="57909"/>
    <lineage>
        <taxon>Bacteria</taxon>
        <taxon>Bacillati</taxon>
        <taxon>Actinomycetota</taxon>
        <taxon>Actinomycetes</taxon>
        <taxon>Propionibacteriales</taxon>
        <taxon>Kribbellaceae</taxon>
        <taxon>Kribbella</taxon>
    </lineage>
</organism>
<dbReference type="RefSeq" id="WP_343972970.1">
    <property type="nucleotide sequence ID" value="NZ_BAAAHK010000009.1"/>
</dbReference>
<name>A0ABN1QTD1_9ACTN</name>
<feature type="transmembrane region" description="Helical" evidence="7">
    <location>
        <begin position="326"/>
        <end position="352"/>
    </location>
</feature>
<evidence type="ECO:0000256" key="4">
    <source>
        <dbReference type="ARBA" id="ARBA00022692"/>
    </source>
</evidence>
<feature type="transmembrane region" description="Helical" evidence="7">
    <location>
        <begin position="515"/>
        <end position="535"/>
    </location>
</feature>
<comment type="subcellular location">
    <subcellularLocation>
        <location evidence="1">Cell membrane</location>
        <topology evidence="1">Multi-pass membrane protein</topology>
    </subcellularLocation>
</comment>